<reference evidence="2 3" key="1">
    <citation type="submission" date="2024-08" db="EMBL/GenBank/DDBJ databases">
        <authorList>
            <person name="Cucini C."/>
            <person name="Frati F."/>
        </authorList>
    </citation>
    <scope>NUCLEOTIDE SEQUENCE [LARGE SCALE GENOMIC DNA]</scope>
</reference>
<proteinExistence type="predicted"/>
<sequence>MGSLVDISASFSAKLEDLKREIRFKDLRLKVASKRIVLRDIVLASEKLMIALQKQKAEYDENHNRQTTVASQLFLLLNLEEDRSYFQQYALIEFQYDAVLSTFNAFGRRVAIAAQKRDDEWLFIEPLLEEENSEFGGIIMMQDVEEAIERLEEGITKATEVKTMLETVAEEWSTDGIKQNIEMDFNNCIQQLERLNEEVQEGVLAGIIVKQSLPMIIRSLRQAPQEKIQTDDVDDDV</sequence>
<accession>A0ABP1QM11</accession>
<dbReference type="Proteomes" id="UP001642540">
    <property type="component" value="Unassembled WGS sequence"/>
</dbReference>
<evidence type="ECO:0008006" key="4">
    <source>
        <dbReference type="Google" id="ProtNLM"/>
    </source>
</evidence>
<dbReference type="EMBL" id="CAXLJM020000039">
    <property type="protein sequence ID" value="CAL8107999.1"/>
    <property type="molecule type" value="Genomic_DNA"/>
</dbReference>
<name>A0ABP1QM11_9HEXA</name>
<gene>
    <name evidence="2" type="ORF">ODALV1_LOCUS12841</name>
</gene>
<organism evidence="2 3">
    <name type="scientific">Orchesella dallaii</name>
    <dbReference type="NCBI Taxonomy" id="48710"/>
    <lineage>
        <taxon>Eukaryota</taxon>
        <taxon>Metazoa</taxon>
        <taxon>Ecdysozoa</taxon>
        <taxon>Arthropoda</taxon>
        <taxon>Hexapoda</taxon>
        <taxon>Collembola</taxon>
        <taxon>Entomobryomorpha</taxon>
        <taxon>Entomobryoidea</taxon>
        <taxon>Orchesellidae</taxon>
        <taxon>Orchesellinae</taxon>
        <taxon>Orchesella</taxon>
    </lineage>
</organism>
<protein>
    <recommendedName>
        <fullName evidence="4">Translin-associated protein X</fullName>
    </recommendedName>
</protein>
<evidence type="ECO:0000313" key="2">
    <source>
        <dbReference type="EMBL" id="CAL8107999.1"/>
    </source>
</evidence>
<feature type="coiled-coil region" evidence="1">
    <location>
        <begin position="141"/>
        <end position="198"/>
    </location>
</feature>
<comment type="caution">
    <text evidence="2">The sequence shown here is derived from an EMBL/GenBank/DDBJ whole genome shotgun (WGS) entry which is preliminary data.</text>
</comment>
<keyword evidence="3" id="KW-1185">Reference proteome</keyword>
<keyword evidence="1" id="KW-0175">Coiled coil</keyword>
<evidence type="ECO:0000313" key="3">
    <source>
        <dbReference type="Proteomes" id="UP001642540"/>
    </source>
</evidence>
<evidence type="ECO:0000256" key="1">
    <source>
        <dbReference type="SAM" id="Coils"/>
    </source>
</evidence>